<dbReference type="Proteomes" id="UP000195569">
    <property type="component" value="Unassembled WGS sequence"/>
</dbReference>
<sequence>MTLAWRGHDELTKVTSTCHAMHNAASPPCGQKKTGHRIHRAGVIAFVRLYFTTNGFLQSGAGRPWSFMGYAMKRRSSAIPVRQAPKSPAALADAELQHLETVVRHLCNTDVLDAKLSLGVSYWLSRIAEIEQRFYLVPPQLRRLALLRKMLADVS</sequence>
<keyword evidence="2" id="KW-1185">Reference proteome</keyword>
<comment type="caution">
    <text evidence="1">The sequence shown here is derived from an EMBL/GenBank/DDBJ whole genome shotgun (WGS) entry which is preliminary data.</text>
</comment>
<evidence type="ECO:0000313" key="1">
    <source>
        <dbReference type="EMBL" id="SIT50161.1"/>
    </source>
</evidence>
<organism evidence="1 2">
    <name type="scientific">Paraburkholderia piptadeniae</name>
    <dbReference type="NCBI Taxonomy" id="1701573"/>
    <lineage>
        <taxon>Bacteria</taxon>
        <taxon>Pseudomonadati</taxon>
        <taxon>Pseudomonadota</taxon>
        <taxon>Betaproteobacteria</taxon>
        <taxon>Burkholderiales</taxon>
        <taxon>Burkholderiaceae</taxon>
        <taxon>Paraburkholderia</taxon>
    </lineage>
</organism>
<dbReference type="EMBL" id="CYGY02000075">
    <property type="protein sequence ID" value="SIT50161.1"/>
    <property type="molecule type" value="Genomic_DNA"/>
</dbReference>
<reference evidence="1" key="1">
    <citation type="submission" date="2016-12" db="EMBL/GenBank/DDBJ databases">
        <authorList>
            <person name="Moulin L."/>
        </authorList>
    </citation>
    <scope>NUCLEOTIDE SEQUENCE [LARGE SCALE GENOMIC DNA]</scope>
    <source>
        <strain evidence="1">STM 7183</strain>
    </source>
</reference>
<name>A0A1N7SRS5_9BURK</name>
<dbReference type="AlphaFoldDB" id="A0A1N7SRS5"/>
<accession>A0A1N7SRS5</accession>
<protein>
    <submittedName>
        <fullName evidence="1">Uncharacterized protein</fullName>
    </submittedName>
</protein>
<evidence type="ECO:0000313" key="2">
    <source>
        <dbReference type="Proteomes" id="UP000195569"/>
    </source>
</evidence>
<proteinExistence type="predicted"/>
<gene>
    <name evidence="1" type="ORF">BN2476_750104</name>
</gene>